<dbReference type="EMBL" id="BARU01036990">
    <property type="protein sequence ID" value="GAH83245.1"/>
    <property type="molecule type" value="Genomic_DNA"/>
</dbReference>
<accession>X1JP70</accession>
<protein>
    <submittedName>
        <fullName evidence="1">Uncharacterized protein</fullName>
    </submittedName>
</protein>
<proteinExistence type="predicted"/>
<reference evidence="1" key="1">
    <citation type="journal article" date="2014" name="Front. Microbiol.">
        <title>High frequency of phylogenetically diverse reductive dehalogenase-homologous genes in deep subseafloor sedimentary metagenomes.</title>
        <authorList>
            <person name="Kawai M."/>
            <person name="Futagami T."/>
            <person name="Toyoda A."/>
            <person name="Takaki Y."/>
            <person name="Nishi S."/>
            <person name="Hori S."/>
            <person name="Arai W."/>
            <person name="Tsubouchi T."/>
            <person name="Morono Y."/>
            <person name="Uchiyama I."/>
            <person name="Ito T."/>
            <person name="Fujiyama A."/>
            <person name="Inagaki F."/>
            <person name="Takami H."/>
        </authorList>
    </citation>
    <scope>NUCLEOTIDE SEQUENCE</scope>
    <source>
        <strain evidence="1">Expedition CK06-06</strain>
    </source>
</reference>
<evidence type="ECO:0000313" key="1">
    <source>
        <dbReference type="EMBL" id="GAH83245.1"/>
    </source>
</evidence>
<organism evidence="1">
    <name type="scientific">marine sediment metagenome</name>
    <dbReference type="NCBI Taxonomy" id="412755"/>
    <lineage>
        <taxon>unclassified sequences</taxon>
        <taxon>metagenomes</taxon>
        <taxon>ecological metagenomes</taxon>
    </lineage>
</organism>
<comment type="caution">
    <text evidence="1">The sequence shown here is derived from an EMBL/GenBank/DDBJ whole genome shotgun (WGS) entry which is preliminary data.</text>
</comment>
<sequence length="84" mass="9704">ALKQIKNKAPNIQVGTYFIPIIPFLEDNDENLEDVIKQSKKAGADFILFSPGLTIRDQQAEFFIYELPYFKKIPRCLITIQTSR</sequence>
<name>X1JP70_9ZZZZ</name>
<gene>
    <name evidence="1" type="ORF">S03H2_57692</name>
</gene>
<dbReference type="AlphaFoldDB" id="X1JP70"/>
<feature type="non-terminal residue" evidence="1">
    <location>
        <position position="1"/>
    </location>
</feature>